<dbReference type="SUPFAM" id="SSF48452">
    <property type="entry name" value="TPR-like"/>
    <property type="match status" value="1"/>
</dbReference>
<protein>
    <submittedName>
        <fullName evidence="3">Tetratricopeptide-like helical</fullName>
    </submittedName>
</protein>
<dbReference type="EMBL" id="CAID01000010">
    <property type="protein sequence ID" value="CEF99369.1"/>
    <property type="molecule type" value="Genomic_DNA"/>
</dbReference>
<feature type="compositionally biased region" description="Low complexity" evidence="1">
    <location>
        <begin position="10"/>
        <end position="37"/>
    </location>
</feature>
<accession>A0A1Y5I1E6</accession>
<dbReference type="InParanoid" id="A0A090MBD5"/>
<evidence type="ECO:0000256" key="1">
    <source>
        <dbReference type="SAM" id="MobiDB-lite"/>
    </source>
</evidence>
<keyword evidence="2" id="KW-1133">Transmembrane helix</keyword>
<dbReference type="InterPro" id="IPR011990">
    <property type="entry name" value="TPR-like_helical_dom_sf"/>
</dbReference>
<reference evidence="3" key="2">
    <citation type="journal article" date="2014" name="BMC Genomics">
        <title>An improved genome of the model marine alga Ostreococcus tauri unfolds by assessing Illumina de novo assemblies.</title>
        <authorList>
            <person name="Blanc-Mathieu R."/>
            <person name="Verhelst B."/>
            <person name="Derelle E."/>
            <person name="Rombauts S."/>
            <person name="Bouget F.Y."/>
            <person name="Carre I."/>
            <person name="Chateau A."/>
            <person name="Eyre-Walker A."/>
            <person name="Grimsley N."/>
            <person name="Moreau H."/>
            <person name="Piegu B."/>
            <person name="Rivals E."/>
            <person name="Schackwitz W."/>
            <person name="Van de Peer Y."/>
            <person name="Piganeau G."/>
        </authorList>
    </citation>
    <scope>NUCLEOTIDE SEQUENCE</scope>
    <source>
        <strain evidence="3">RCC4221</strain>
    </source>
</reference>
<keyword evidence="5" id="KW-1185">Reference proteome</keyword>
<dbReference type="Gene3D" id="1.25.40.10">
    <property type="entry name" value="Tetratricopeptide repeat domain"/>
    <property type="match status" value="1"/>
</dbReference>
<name>A0A090MBD5_OSTTA</name>
<dbReference type="GO" id="GO:0015995">
    <property type="term" value="P:chlorophyll biosynthetic process"/>
    <property type="evidence" value="ECO:0007669"/>
    <property type="project" value="InterPro"/>
</dbReference>
<dbReference type="PANTHER" id="PTHR47310">
    <property type="entry name" value="PROTEIN FLUORESCENT IN BLUE LIGHT, CHLOROPLASTIC"/>
    <property type="match status" value="1"/>
</dbReference>
<accession>A0A090MBD5</accession>
<dbReference type="EMBL" id="KZ155832">
    <property type="protein sequence ID" value="OUS43330.1"/>
    <property type="molecule type" value="Genomic_DNA"/>
</dbReference>
<evidence type="ECO:0000313" key="5">
    <source>
        <dbReference type="Proteomes" id="UP000009170"/>
    </source>
</evidence>
<dbReference type="Proteomes" id="UP000009170">
    <property type="component" value="Unassembled WGS sequence"/>
</dbReference>
<reference evidence="3 5" key="1">
    <citation type="journal article" date="2006" name="Proc. Natl. Acad. Sci. U.S.A.">
        <title>Genome analysis of the smallest free-living eukaryote Ostreococcus tauri unveils many unique features.</title>
        <authorList>
            <person name="Derelle E."/>
            <person name="Ferraz C."/>
            <person name="Rombauts S."/>
            <person name="Rouze P."/>
            <person name="Worden A.Z."/>
            <person name="Robbens S."/>
            <person name="Partensky F."/>
            <person name="Degroeve S."/>
            <person name="Echeynie S."/>
            <person name="Cooke R."/>
            <person name="Saeys Y."/>
            <person name="Wuyts J."/>
            <person name="Jabbari K."/>
            <person name="Bowler C."/>
            <person name="Panaud O."/>
            <person name="Piegu B."/>
            <person name="Ball S.G."/>
            <person name="Ral J.-P."/>
            <person name="Bouget F.-Y."/>
            <person name="Piganeau G."/>
            <person name="De Baets B."/>
            <person name="Picard A."/>
            <person name="Delseny M."/>
            <person name="Demaille J."/>
            <person name="Van de Peer Y."/>
            <person name="Moreau H."/>
        </authorList>
    </citation>
    <scope>NUCLEOTIDE SEQUENCE [LARGE SCALE GENOMIC DNA]</scope>
    <source>
        <strain evidence="3 5">OTTH0595</strain>
    </source>
</reference>
<feature type="region of interest" description="Disordered" evidence="1">
    <location>
        <begin position="1"/>
        <end position="43"/>
    </location>
</feature>
<keyword evidence="2" id="KW-0812">Transmembrane</keyword>
<evidence type="ECO:0000313" key="4">
    <source>
        <dbReference type="EMBL" id="OUS43330.1"/>
    </source>
</evidence>
<keyword evidence="2" id="KW-0472">Membrane</keyword>
<proteinExistence type="predicted"/>
<dbReference type="PANTHER" id="PTHR47310:SF2">
    <property type="entry name" value="PROTEIN FLUORESCENT IN BLUE LIGHT, CHLOROPLASTIC"/>
    <property type="match status" value="1"/>
</dbReference>
<dbReference type="InterPro" id="IPR044243">
    <property type="entry name" value="FLU"/>
</dbReference>
<gene>
    <name evidence="4" type="ORF">BE221DRAFT_194751</name>
    <name evidence="3" type="ORF">OT_ostta10g01745</name>
</gene>
<evidence type="ECO:0000256" key="2">
    <source>
        <dbReference type="SAM" id="Phobius"/>
    </source>
</evidence>
<reference evidence="4" key="3">
    <citation type="submission" date="2017-04" db="EMBL/GenBank/DDBJ databases">
        <title>Population genomics of picophytoplankton unveils novel chromosome hypervariability.</title>
        <authorList>
            <consortium name="DOE Joint Genome Institute"/>
            <person name="Blanc-Mathieu R."/>
            <person name="Krasovec M."/>
            <person name="Hebrard M."/>
            <person name="Yau S."/>
            <person name="Desgranges E."/>
            <person name="Martin J."/>
            <person name="Schackwitz W."/>
            <person name="Kuo A."/>
            <person name="Salin G."/>
            <person name="Donnadieu C."/>
            <person name="Desdevises Y."/>
            <person name="Sanchez-Ferandin S."/>
            <person name="Moreau H."/>
            <person name="Rivals E."/>
            <person name="Grigoriev I.V."/>
            <person name="Grimsley N."/>
            <person name="Eyre-Walker A."/>
            <person name="Piganeau G."/>
        </authorList>
    </citation>
    <scope>NUCLEOTIDE SEQUENCE [LARGE SCALE GENOMIC DNA]</scope>
    <source>
        <strain evidence="4">RCC 1115</strain>
    </source>
</reference>
<dbReference type="AlphaFoldDB" id="A0A090MBD5"/>
<feature type="transmembrane region" description="Helical" evidence="2">
    <location>
        <begin position="78"/>
        <end position="99"/>
    </location>
</feature>
<accession>A0A454Y6K8</accession>
<evidence type="ECO:0000313" key="3">
    <source>
        <dbReference type="EMBL" id="CEF99369.1"/>
    </source>
</evidence>
<dbReference type="Proteomes" id="UP000195557">
    <property type="component" value="Unassembled WGS sequence"/>
</dbReference>
<dbReference type="OrthoDB" id="286233at2759"/>
<sequence length="248" mass="26515">MFASTHTLFASRARPSASTRASSRARSISCAASPARPDASGLRPLDARTSQHIACVAAQPSKTAAPELNKFQEFGRQYWPAFAVLEGVALVGATVNGILSRKRRLEIERLNAQMRGIMAKLDERDTTLVSEDGSTEASEALAAAKSAMASDHNERASELFANAIAIAEREKDPGAELSARKGLAMSLAAQRKFADAATELETCLRRSQALEQTDGDSVVYGLLGDVYTDLGDFTKAGAAYDMCIRVLD</sequence>
<organism evidence="3 5">
    <name type="scientific">Ostreococcus tauri</name>
    <name type="common">Marine green alga</name>
    <dbReference type="NCBI Taxonomy" id="70448"/>
    <lineage>
        <taxon>Eukaryota</taxon>
        <taxon>Viridiplantae</taxon>
        <taxon>Chlorophyta</taxon>
        <taxon>Mamiellophyceae</taxon>
        <taxon>Mamiellales</taxon>
        <taxon>Bathycoccaceae</taxon>
        <taxon>Ostreococcus</taxon>
    </lineage>
</organism>